<reference evidence="5 6" key="1">
    <citation type="journal article" date="2021" name="Int. J. Syst. Evol. Microbiol.">
        <title>Reticulibacter mediterranei gen. nov., sp. nov., within the new family Reticulibacteraceae fam. nov., and Ktedonospora formicarum gen. nov., sp. nov., Ktedonobacter robiniae sp. nov., Dictyobacter formicarum sp. nov. and Dictyobacter arantiisoli sp. nov., belonging to the class Ktedonobacteria.</title>
        <authorList>
            <person name="Yabe S."/>
            <person name="Zheng Y."/>
            <person name="Wang C.M."/>
            <person name="Sakai Y."/>
            <person name="Abe K."/>
            <person name="Yokota A."/>
            <person name="Donadio S."/>
            <person name="Cavaletti L."/>
            <person name="Monciardini P."/>
        </authorList>
    </citation>
    <scope>NUCLEOTIDE SEQUENCE [LARGE SCALE GENOMIC DNA]</scope>
    <source>
        <strain evidence="5 6">SOSP1-9</strain>
    </source>
</reference>
<evidence type="ECO:0000256" key="2">
    <source>
        <dbReference type="ARBA" id="ARBA00023125"/>
    </source>
</evidence>
<dbReference type="InterPro" id="IPR013762">
    <property type="entry name" value="Integrase-like_cat_sf"/>
</dbReference>
<evidence type="ECO:0000256" key="3">
    <source>
        <dbReference type="ARBA" id="ARBA00023172"/>
    </source>
</evidence>
<dbReference type="PANTHER" id="PTHR30349:SF41">
    <property type="entry name" value="INTEGRASE_RECOMBINASE PROTEIN MJ0367-RELATED"/>
    <property type="match status" value="1"/>
</dbReference>
<comment type="caution">
    <text evidence="5">The sequence shown here is derived from an EMBL/GenBank/DDBJ whole genome shotgun (WGS) entry which is preliminary data.</text>
</comment>
<sequence>MTAILTDEQIKAMLNACDLTTPLGQKDYTIILILLHTGIRVSELCSLTLEDFSGDFLYVQGKTNKKRRIQLPPGVHDQIRLHTSHYRTAKEGEDHMFLSQSGDPLTPGDIHKFIAALQERADLGGNTVSAHTFRLTFAYKHFAR</sequence>
<evidence type="ECO:0000259" key="4">
    <source>
        <dbReference type="PROSITE" id="PS51898"/>
    </source>
</evidence>
<dbReference type="EMBL" id="BNJJ01000021">
    <property type="protein sequence ID" value="GHO88049.1"/>
    <property type="molecule type" value="Genomic_DNA"/>
</dbReference>
<dbReference type="PANTHER" id="PTHR30349">
    <property type="entry name" value="PHAGE INTEGRASE-RELATED"/>
    <property type="match status" value="1"/>
</dbReference>
<dbReference type="Gene3D" id="1.10.443.10">
    <property type="entry name" value="Intergrase catalytic core"/>
    <property type="match status" value="1"/>
</dbReference>
<organism evidence="5 6">
    <name type="scientific">Dictyobacter formicarum</name>
    <dbReference type="NCBI Taxonomy" id="2778368"/>
    <lineage>
        <taxon>Bacteria</taxon>
        <taxon>Bacillati</taxon>
        <taxon>Chloroflexota</taxon>
        <taxon>Ktedonobacteria</taxon>
        <taxon>Ktedonobacterales</taxon>
        <taxon>Dictyobacteraceae</taxon>
        <taxon>Dictyobacter</taxon>
    </lineage>
</organism>
<name>A0ABQ3VP80_9CHLR</name>
<evidence type="ECO:0000313" key="6">
    <source>
        <dbReference type="Proteomes" id="UP000635565"/>
    </source>
</evidence>
<protein>
    <recommendedName>
        <fullName evidence="4">Tyr recombinase domain-containing protein</fullName>
    </recommendedName>
</protein>
<evidence type="ECO:0000313" key="5">
    <source>
        <dbReference type="EMBL" id="GHO88049.1"/>
    </source>
</evidence>
<accession>A0ABQ3VP80</accession>
<keyword evidence="2" id="KW-0238">DNA-binding</keyword>
<dbReference type="SUPFAM" id="SSF56349">
    <property type="entry name" value="DNA breaking-rejoining enzymes"/>
    <property type="match status" value="1"/>
</dbReference>
<evidence type="ECO:0000256" key="1">
    <source>
        <dbReference type="ARBA" id="ARBA00008857"/>
    </source>
</evidence>
<dbReference type="InterPro" id="IPR050090">
    <property type="entry name" value="Tyrosine_recombinase_XerCD"/>
</dbReference>
<dbReference type="InterPro" id="IPR002104">
    <property type="entry name" value="Integrase_catalytic"/>
</dbReference>
<dbReference type="InterPro" id="IPR011010">
    <property type="entry name" value="DNA_brk_join_enz"/>
</dbReference>
<dbReference type="RefSeq" id="WP_201365584.1">
    <property type="nucleotide sequence ID" value="NZ_BNJJ01000021.1"/>
</dbReference>
<feature type="domain" description="Tyr recombinase" evidence="4">
    <location>
        <begin position="1"/>
        <end position="144"/>
    </location>
</feature>
<dbReference type="Pfam" id="PF00589">
    <property type="entry name" value="Phage_integrase"/>
    <property type="match status" value="1"/>
</dbReference>
<keyword evidence="3" id="KW-0233">DNA recombination</keyword>
<dbReference type="Proteomes" id="UP000635565">
    <property type="component" value="Unassembled WGS sequence"/>
</dbReference>
<dbReference type="PROSITE" id="PS51898">
    <property type="entry name" value="TYR_RECOMBINASE"/>
    <property type="match status" value="1"/>
</dbReference>
<keyword evidence="6" id="KW-1185">Reference proteome</keyword>
<proteinExistence type="inferred from homology"/>
<gene>
    <name evidence="5" type="ORF">KSZ_60550</name>
</gene>
<comment type="similarity">
    <text evidence="1">Belongs to the 'phage' integrase family.</text>
</comment>